<evidence type="ECO:0000313" key="3">
    <source>
        <dbReference type="Proteomes" id="UP000516105"/>
    </source>
</evidence>
<protein>
    <submittedName>
        <fullName evidence="2">Uncharacterized protein</fullName>
    </submittedName>
</protein>
<proteinExistence type="predicted"/>
<dbReference type="Proteomes" id="UP000516105">
    <property type="component" value="Chromosome"/>
</dbReference>
<accession>A0ABX6T8X3</accession>
<dbReference type="EMBL" id="CP060782">
    <property type="protein sequence ID" value="QNP46309.1"/>
    <property type="molecule type" value="Genomic_DNA"/>
</dbReference>
<gene>
    <name evidence="2" type="ORF">H9L14_03650</name>
</gene>
<evidence type="ECO:0000313" key="2">
    <source>
        <dbReference type="EMBL" id="QNP46309.1"/>
    </source>
</evidence>
<name>A0ABX6T8X3_9SPHN</name>
<evidence type="ECO:0000256" key="1">
    <source>
        <dbReference type="SAM" id="MobiDB-lite"/>
    </source>
</evidence>
<sequence length="115" mass="11928">MAKDKDDKKKSKSKKKKADGKAKVAKVLKGAKKIAQNPMAAEIVAATLVAAAAALRNPKRAQALAVEAADDLKKAAKTGVDGGALWQLALDVARRSIDAIGVEADEPKKGGAKKK</sequence>
<organism evidence="2 3">
    <name type="scientific">Sphingomonas sediminicola</name>
    <dbReference type="NCBI Taxonomy" id="386874"/>
    <lineage>
        <taxon>Bacteria</taxon>
        <taxon>Pseudomonadati</taxon>
        <taxon>Pseudomonadota</taxon>
        <taxon>Alphaproteobacteria</taxon>
        <taxon>Sphingomonadales</taxon>
        <taxon>Sphingomonadaceae</taxon>
        <taxon>Sphingomonas</taxon>
    </lineage>
</organism>
<dbReference type="RefSeq" id="WP_187709262.1">
    <property type="nucleotide sequence ID" value="NZ_CP060782.1"/>
</dbReference>
<keyword evidence="3" id="KW-1185">Reference proteome</keyword>
<feature type="region of interest" description="Disordered" evidence="1">
    <location>
        <begin position="1"/>
        <end position="22"/>
    </location>
</feature>
<feature type="compositionally biased region" description="Basic residues" evidence="1">
    <location>
        <begin position="10"/>
        <end position="22"/>
    </location>
</feature>
<reference evidence="2 3" key="1">
    <citation type="submission" date="2020-08" db="EMBL/GenBank/DDBJ databases">
        <title>Genome sequence of Sphingomonas sediminicola KACC 15039T.</title>
        <authorList>
            <person name="Hyun D.-W."/>
            <person name="Bae J.-W."/>
        </authorList>
    </citation>
    <scope>NUCLEOTIDE SEQUENCE [LARGE SCALE GENOMIC DNA]</scope>
    <source>
        <strain evidence="2 3">KACC 15039</strain>
    </source>
</reference>